<feature type="active site" description="Charge relay system" evidence="8">
    <location>
        <position position="143"/>
    </location>
</feature>
<dbReference type="SUPFAM" id="SSF54897">
    <property type="entry name" value="Protease propeptides/inhibitors"/>
    <property type="match status" value="1"/>
</dbReference>
<keyword evidence="7" id="KW-0325">Glycoprotein</keyword>
<dbReference type="InterPro" id="IPR000209">
    <property type="entry name" value="Peptidase_S8/S53_dom"/>
</dbReference>
<accession>A0A3Q2NN26</accession>
<dbReference type="PROSITE" id="PS51892">
    <property type="entry name" value="SUBTILASE"/>
    <property type="match status" value="1"/>
</dbReference>
<evidence type="ECO:0000256" key="5">
    <source>
        <dbReference type="ARBA" id="ARBA00022801"/>
    </source>
</evidence>
<feature type="domain" description="Peptidase S8/S53" evidence="9">
    <location>
        <begin position="136"/>
        <end position="360"/>
    </location>
</feature>
<dbReference type="FunFam" id="3.30.70.80:FF:000004">
    <property type="entry name" value="Proprotein convertase subtilisin/kexin type 9"/>
    <property type="match status" value="1"/>
</dbReference>
<comment type="similarity">
    <text evidence="2 8">Belongs to the peptidase S8 family.</text>
</comment>
<dbReference type="AlphaFoldDB" id="A0A3Q2NN26"/>
<dbReference type="Proteomes" id="UP000265000">
    <property type="component" value="Unplaced"/>
</dbReference>
<keyword evidence="5 8" id="KW-0378">Hydrolase</keyword>
<dbReference type="InterPro" id="IPR041051">
    <property type="entry name" value="PCSK9_C3"/>
</dbReference>
<evidence type="ECO:0000313" key="12">
    <source>
        <dbReference type="Ensembl" id="ENSFHEP00000000297.1"/>
    </source>
</evidence>
<feature type="domain" description="Proprotein convertase subtilisin/kexin type 9 C-terminal" evidence="11">
    <location>
        <begin position="512"/>
        <end position="575"/>
    </location>
</feature>
<dbReference type="PANTHER" id="PTHR43806">
    <property type="entry name" value="PEPTIDASE S8"/>
    <property type="match status" value="1"/>
</dbReference>
<dbReference type="Gene3D" id="3.40.50.200">
    <property type="entry name" value="Peptidase S8/S53 domain"/>
    <property type="match status" value="1"/>
</dbReference>
<protein>
    <submittedName>
        <fullName evidence="12">Proprotein convertase subtilisin/kexin type 9</fullName>
    </submittedName>
</protein>
<dbReference type="GeneTree" id="ENSGT00490000043472"/>
<dbReference type="InterPro" id="IPR050131">
    <property type="entry name" value="Peptidase_S8_subtilisin-like"/>
</dbReference>
<keyword evidence="3" id="KW-0964">Secreted</keyword>
<feature type="active site" description="Charge relay system" evidence="8">
    <location>
        <position position="183"/>
    </location>
</feature>
<dbReference type="InterPro" id="IPR034193">
    <property type="entry name" value="PCSK9_ProteinaseK-like"/>
</dbReference>
<evidence type="ECO:0000259" key="11">
    <source>
        <dbReference type="Pfam" id="PF18463"/>
    </source>
</evidence>
<dbReference type="InterPro" id="IPR036852">
    <property type="entry name" value="Peptidase_S8/S53_dom_sf"/>
</dbReference>
<keyword evidence="4 8" id="KW-0645">Protease</keyword>
<comment type="subcellular location">
    <subcellularLocation>
        <location evidence="1">Secreted</location>
    </subcellularLocation>
</comment>
<name>A0A3Q2NN26_FUNHE</name>
<dbReference type="InterPro" id="IPR041254">
    <property type="entry name" value="PCSK9_C1"/>
</dbReference>
<evidence type="ECO:0000256" key="1">
    <source>
        <dbReference type="ARBA" id="ARBA00004613"/>
    </source>
</evidence>
<sequence length="586" mass="61468">MLFTLHSGVKAASTQPCWEEVLSPVGCCLLYTSCTALQAAWRMPGQYLVILHQGTHESQVQRTIRRLRAKAARRGYLLEILQTYSGVLQGFLVKMSHNALHLAVKLPHVQYIEEDSSIFAQSAPWNLQRLLQPHGGVSVYLMDGSVQSSHREVEGRVLITDFNNVPEEDGVRVHRQASQCDGHGTHLAGVVTGSDSGVARGAGVNLVRVLNCQGKGTVSGALAGRMVSLPFFLYIQASLLARPVDAAIVLLPFVGGFSRSLNAACREMVASGAVVITAAGNYREDACLYSPASEPEVITVGAVNSADQLMSQGAGGTNFGRCVDLFAPGDDIVSASSDCSTCFTSQSGTSQAAAHAAGTARRDNASFQQPDNGELLCRSVWSERSGLSRADTAVSRCRVGEEMMGCDSYAPDGARVGETLTESNGRMECVAYNGPAGNGVFAVAHCCVIGGLRCQAHGSPEPGQEARCAGPQHHLTGNRHERLISSDSRPHHGAGRSCLVKAGVTSHALCCHAPSLQCRLLETVELSCPSGWTLTDCSGVSQGSAARGSVPGGNGCRLHGGVQVGAVGVAVCCRVAPPDPPATAPN</sequence>
<dbReference type="InterPro" id="IPR015500">
    <property type="entry name" value="Peptidase_S8_subtilisin-rel"/>
</dbReference>
<evidence type="ECO:0000256" key="2">
    <source>
        <dbReference type="ARBA" id="ARBA00011073"/>
    </source>
</evidence>
<reference evidence="12" key="1">
    <citation type="submission" date="2025-08" db="UniProtKB">
        <authorList>
            <consortium name="Ensembl"/>
        </authorList>
    </citation>
    <scope>IDENTIFICATION</scope>
</reference>
<dbReference type="Pfam" id="PF00082">
    <property type="entry name" value="Peptidase_S8"/>
    <property type="match status" value="1"/>
</dbReference>
<evidence type="ECO:0000259" key="10">
    <source>
        <dbReference type="Pfam" id="PF18459"/>
    </source>
</evidence>
<dbReference type="Gene3D" id="3.30.70.80">
    <property type="entry name" value="Peptidase S8 propeptide/proteinase inhibitor I9"/>
    <property type="match status" value="1"/>
</dbReference>
<keyword evidence="6 8" id="KW-0720">Serine protease</keyword>
<dbReference type="GO" id="GO:0004252">
    <property type="term" value="F:serine-type endopeptidase activity"/>
    <property type="evidence" value="ECO:0007669"/>
    <property type="project" value="UniProtKB-UniRule"/>
</dbReference>
<evidence type="ECO:0000256" key="8">
    <source>
        <dbReference type="PROSITE-ProRule" id="PRU01240"/>
    </source>
</evidence>
<dbReference type="Pfam" id="PF18459">
    <property type="entry name" value="PCSK9_C1"/>
    <property type="match status" value="1"/>
</dbReference>
<evidence type="ECO:0000256" key="4">
    <source>
        <dbReference type="ARBA" id="ARBA00022670"/>
    </source>
</evidence>
<dbReference type="SUPFAM" id="SSF52743">
    <property type="entry name" value="Subtilisin-like"/>
    <property type="match status" value="1"/>
</dbReference>
<dbReference type="GO" id="GO:0006508">
    <property type="term" value="P:proteolysis"/>
    <property type="evidence" value="ECO:0007669"/>
    <property type="project" value="UniProtKB-KW"/>
</dbReference>
<evidence type="ECO:0000256" key="3">
    <source>
        <dbReference type="ARBA" id="ARBA00022525"/>
    </source>
</evidence>
<dbReference type="Gene3D" id="2.60.120.690">
    <property type="entry name" value="Proprotein convertase subtilisin/kexin type 9"/>
    <property type="match status" value="1"/>
</dbReference>
<dbReference type="Ensembl" id="ENSFHET00000015753.1">
    <property type="protein sequence ID" value="ENSFHEP00000000297.1"/>
    <property type="gene ID" value="ENSFHEG00000000043.1"/>
</dbReference>
<evidence type="ECO:0000313" key="13">
    <source>
        <dbReference type="Proteomes" id="UP000265000"/>
    </source>
</evidence>
<feature type="active site" description="Charge relay system" evidence="8">
    <location>
        <position position="350"/>
    </location>
</feature>
<reference evidence="12" key="2">
    <citation type="submission" date="2025-09" db="UniProtKB">
        <authorList>
            <consortium name="Ensembl"/>
        </authorList>
    </citation>
    <scope>IDENTIFICATION</scope>
</reference>
<dbReference type="GO" id="GO:0005615">
    <property type="term" value="C:extracellular space"/>
    <property type="evidence" value="ECO:0007669"/>
    <property type="project" value="TreeGrafter"/>
</dbReference>
<evidence type="ECO:0000256" key="6">
    <source>
        <dbReference type="ARBA" id="ARBA00022825"/>
    </source>
</evidence>
<evidence type="ECO:0000256" key="7">
    <source>
        <dbReference type="ARBA" id="ARBA00023180"/>
    </source>
</evidence>
<dbReference type="FunFam" id="3.40.50.200:FF:000016">
    <property type="entry name" value="Proprotein convertase subtilisin/kexin type 9"/>
    <property type="match status" value="1"/>
</dbReference>
<organism evidence="12 13">
    <name type="scientific">Fundulus heteroclitus</name>
    <name type="common">Killifish</name>
    <name type="synonym">Mummichog</name>
    <dbReference type="NCBI Taxonomy" id="8078"/>
    <lineage>
        <taxon>Eukaryota</taxon>
        <taxon>Metazoa</taxon>
        <taxon>Chordata</taxon>
        <taxon>Craniata</taxon>
        <taxon>Vertebrata</taxon>
        <taxon>Euteleostomi</taxon>
        <taxon>Actinopterygii</taxon>
        <taxon>Neopterygii</taxon>
        <taxon>Teleostei</taxon>
        <taxon>Neoteleostei</taxon>
        <taxon>Acanthomorphata</taxon>
        <taxon>Ovalentaria</taxon>
        <taxon>Atherinomorphae</taxon>
        <taxon>Cyprinodontiformes</taxon>
        <taxon>Fundulidae</taxon>
        <taxon>Fundulus</taxon>
    </lineage>
</organism>
<dbReference type="PRINTS" id="PR00723">
    <property type="entry name" value="SUBTILISIN"/>
</dbReference>
<dbReference type="CDD" id="cd04077">
    <property type="entry name" value="Peptidases_S8_PCSK9_ProteinaseK_like"/>
    <property type="match status" value="1"/>
</dbReference>
<dbReference type="Pfam" id="PF18463">
    <property type="entry name" value="PCSK9_C3"/>
    <property type="match status" value="1"/>
</dbReference>
<proteinExistence type="inferred from homology"/>
<keyword evidence="13" id="KW-1185">Reference proteome</keyword>
<evidence type="ECO:0000259" key="9">
    <source>
        <dbReference type="Pfam" id="PF00082"/>
    </source>
</evidence>
<dbReference type="InterPro" id="IPR037045">
    <property type="entry name" value="S8pro/Inhibitor_I9_sf"/>
</dbReference>
<feature type="domain" description="Proprotein convertase subtilisin/kexin type 9 C-terminal" evidence="10">
    <location>
        <begin position="372"/>
        <end position="449"/>
    </location>
</feature>
<dbReference type="PANTHER" id="PTHR43806:SF60">
    <property type="entry name" value="PROPROTEIN CONVERTASE SUBTILISIN_KEXIN TYPE 9"/>
    <property type="match status" value="1"/>
</dbReference>